<dbReference type="InterPro" id="IPR007110">
    <property type="entry name" value="Ig-like_dom"/>
</dbReference>
<dbReference type="InterPro" id="IPR003599">
    <property type="entry name" value="Ig_sub"/>
</dbReference>
<dbReference type="SMART" id="SM00409">
    <property type="entry name" value="IG"/>
    <property type="match status" value="1"/>
</dbReference>
<dbReference type="EMBL" id="WHWB01034273">
    <property type="protein sequence ID" value="KAJ7411929.1"/>
    <property type="molecule type" value="Genomic_DNA"/>
</dbReference>
<dbReference type="InterPro" id="IPR013783">
    <property type="entry name" value="Ig-like_fold"/>
</dbReference>
<sequence length="331" mass="36661">MGCESPSEPHLPNPQEHLLDNAQTVKAPPAMLIKRIQLYTLLVTLAQSNNHVYGFNSTSCSAEIQVKRLTQYTTHIGGSLTMECPVLYCRTKPSIQWCKMEEAKCVLLEEGRREWKSDSVFALEISPVHQNHSGHFRCQGTEGNLSIESHKIKVIVEEKPVNIATVSPESTTNISAESQKSENYKILLITSAPVGLCCLFTIGCTFWCLRRRHAKQKRTPLTQQREEILVGSAAAAAGTTQASQESSSPYSSIASPPHALKDNIIYDNHVPPWNALRTAPRTSPSIPVLPESPDGLTYAELNHSASAGRRQRRQPIVVNEITEYACINVHQ</sequence>
<protein>
    <submittedName>
        <fullName evidence="3">B and T lymphocyte associated</fullName>
    </submittedName>
</protein>
<organism evidence="3 4">
    <name type="scientific">Willisornis vidua</name>
    <name type="common">Xingu scale-backed antbird</name>
    <dbReference type="NCBI Taxonomy" id="1566151"/>
    <lineage>
        <taxon>Eukaryota</taxon>
        <taxon>Metazoa</taxon>
        <taxon>Chordata</taxon>
        <taxon>Craniata</taxon>
        <taxon>Vertebrata</taxon>
        <taxon>Euteleostomi</taxon>
        <taxon>Archelosauria</taxon>
        <taxon>Archosauria</taxon>
        <taxon>Dinosauria</taxon>
        <taxon>Saurischia</taxon>
        <taxon>Theropoda</taxon>
        <taxon>Coelurosauria</taxon>
        <taxon>Aves</taxon>
        <taxon>Neognathae</taxon>
        <taxon>Neoaves</taxon>
        <taxon>Telluraves</taxon>
        <taxon>Australaves</taxon>
        <taxon>Passeriformes</taxon>
        <taxon>Thamnophilidae</taxon>
        <taxon>Willisornis</taxon>
    </lineage>
</organism>
<proteinExistence type="predicted"/>
<dbReference type="SUPFAM" id="SSF48726">
    <property type="entry name" value="Immunoglobulin"/>
    <property type="match status" value="1"/>
</dbReference>
<feature type="domain" description="Ig-like" evidence="2">
    <location>
        <begin position="62"/>
        <end position="148"/>
    </location>
</feature>
<name>A0ABQ9CYU7_9PASS</name>
<dbReference type="PANTHER" id="PTHR37996:SF1">
    <property type="entry name" value="B- AND T-LYMPHOCYTE ATTENUATOR"/>
    <property type="match status" value="1"/>
</dbReference>
<dbReference type="InterPro" id="IPR039257">
    <property type="entry name" value="BTLA"/>
</dbReference>
<accession>A0ABQ9CYU7</accession>
<evidence type="ECO:0000259" key="2">
    <source>
        <dbReference type="PROSITE" id="PS50835"/>
    </source>
</evidence>
<dbReference type="Gene3D" id="2.60.40.10">
    <property type="entry name" value="Immunoglobulins"/>
    <property type="match status" value="1"/>
</dbReference>
<dbReference type="PROSITE" id="PS50835">
    <property type="entry name" value="IG_LIKE"/>
    <property type="match status" value="1"/>
</dbReference>
<feature type="transmembrane region" description="Helical" evidence="1">
    <location>
        <begin position="186"/>
        <end position="209"/>
    </location>
</feature>
<dbReference type="PANTHER" id="PTHR37996">
    <property type="entry name" value="B- AND T-LYMPHOCYTE ATTENUATOR"/>
    <property type="match status" value="1"/>
</dbReference>
<keyword evidence="4" id="KW-1185">Reference proteome</keyword>
<comment type="caution">
    <text evidence="3">The sequence shown here is derived from an EMBL/GenBank/DDBJ whole genome shotgun (WGS) entry which is preliminary data.</text>
</comment>
<keyword evidence="1" id="KW-0812">Transmembrane</keyword>
<gene>
    <name evidence="3" type="primary">BTLA</name>
    <name evidence="3" type="ORF">WISP_99950</name>
</gene>
<dbReference type="InterPro" id="IPR036179">
    <property type="entry name" value="Ig-like_dom_sf"/>
</dbReference>
<evidence type="ECO:0000313" key="4">
    <source>
        <dbReference type="Proteomes" id="UP001145742"/>
    </source>
</evidence>
<reference evidence="3" key="1">
    <citation type="submission" date="2019-10" db="EMBL/GenBank/DDBJ databases">
        <authorList>
            <person name="Soares A.E.R."/>
            <person name="Aleixo A."/>
            <person name="Schneider P."/>
            <person name="Miyaki C.Y."/>
            <person name="Schneider M.P."/>
            <person name="Mello C."/>
            <person name="Vasconcelos A.T.R."/>
        </authorList>
    </citation>
    <scope>NUCLEOTIDE SEQUENCE</scope>
    <source>
        <tissue evidence="3">Muscle</tissue>
    </source>
</reference>
<evidence type="ECO:0000256" key="1">
    <source>
        <dbReference type="SAM" id="Phobius"/>
    </source>
</evidence>
<dbReference type="Proteomes" id="UP001145742">
    <property type="component" value="Unassembled WGS sequence"/>
</dbReference>
<keyword evidence="1" id="KW-0472">Membrane</keyword>
<evidence type="ECO:0000313" key="3">
    <source>
        <dbReference type="EMBL" id="KAJ7411929.1"/>
    </source>
</evidence>
<keyword evidence="1" id="KW-1133">Transmembrane helix</keyword>